<evidence type="ECO:0000313" key="1">
    <source>
        <dbReference type="EMBL" id="KAF2005995.1"/>
    </source>
</evidence>
<protein>
    <submittedName>
        <fullName evidence="1">Uncharacterized protein</fullName>
    </submittedName>
</protein>
<reference evidence="1" key="1">
    <citation type="journal article" date="2020" name="Stud. Mycol.">
        <title>101 Dothideomycetes genomes: a test case for predicting lifestyles and emergence of pathogens.</title>
        <authorList>
            <person name="Haridas S."/>
            <person name="Albert R."/>
            <person name="Binder M."/>
            <person name="Bloem J."/>
            <person name="Labutti K."/>
            <person name="Salamov A."/>
            <person name="Andreopoulos B."/>
            <person name="Baker S."/>
            <person name="Barry K."/>
            <person name="Bills G."/>
            <person name="Bluhm B."/>
            <person name="Cannon C."/>
            <person name="Castanera R."/>
            <person name="Culley D."/>
            <person name="Daum C."/>
            <person name="Ezra D."/>
            <person name="Gonzalez J."/>
            <person name="Henrissat B."/>
            <person name="Kuo A."/>
            <person name="Liang C."/>
            <person name="Lipzen A."/>
            <person name="Lutzoni F."/>
            <person name="Magnuson J."/>
            <person name="Mondo S."/>
            <person name="Nolan M."/>
            <person name="Ohm R."/>
            <person name="Pangilinan J."/>
            <person name="Park H.-J."/>
            <person name="Ramirez L."/>
            <person name="Alfaro M."/>
            <person name="Sun H."/>
            <person name="Tritt A."/>
            <person name="Yoshinaga Y."/>
            <person name="Zwiers L.-H."/>
            <person name="Turgeon B."/>
            <person name="Goodwin S."/>
            <person name="Spatafora J."/>
            <person name="Crous P."/>
            <person name="Grigoriev I."/>
        </authorList>
    </citation>
    <scope>NUCLEOTIDE SEQUENCE</scope>
    <source>
        <strain evidence="1">CBS 123094</strain>
    </source>
</reference>
<sequence length="178" mass="19689">MLGRQSSSLACRTPLFINDPRAQKMVECIATSTISEENRSDNVQEGEKEDFRRRPLFQISKGPIAHRVWTVPMTVSTSISSLKDNEHWATWVATLVVASENEQVSGSSPISLLPAPSDLWKSSACQSIGRGIHPLTHGVVKLCHHITEKQRRSPGQSPAKAICLNIPFSVREWSFASV</sequence>
<gene>
    <name evidence="1" type="ORF">P154DRAFT_290988</name>
</gene>
<organism evidence="1 2">
    <name type="scientific">Amniculicola lignicola CBS 123094</name>
    <dbReference type="NCBI Taxonomy" id="1392246"/>
    <lineage>
        <taxon>Eukaryota</taxon>
        <taxon>Fungi</taxon>
        <taxon>Dikarya</taxon>
        <taxon>Ascomycota</taxon>
        <taxon>Pezizomycotina</taxon>
        <taxon>Dothideomycetes</taxon>
        <taxon>Pleosporomycetidae</taxon>
        <taxon>Pleosporales</taxon>
        <taxon>Amniculicolaceae</taxon>
        <taxon>Amniculicola</taxon>
    </lineage>
</organism>
<keyword evidence="2" id="KW-1185">Reference proteome</keyword>
<evidence type="ECO:0000313" key="2">
    <source>
        <dbReference type="Proteomes" id="UP000799779"/>
    </source>
</evidence>
<accession>A0A6A5X1U8</accession>
<name>A0A6A5X1U8_9PLEO</name>
<dbReference type="Proteomes" id="UP000799779">
    <property type="component" value="Unassembled WGS sequence"/>
</dbReference>
<proteinExistence type="predicted"/>
<dbReference type="AlphaFoldDB" id="A0A6A5X1U8"/>
<dbReference type="EMBL" id="ML977561">
    <property type="protein sequence ID" value="KAF2005995.1"/>
    <property type="molecule type" value="Genomic_DNA"/>
</dbReference>